<dbReference type="PROSITE" id="PS51257">
    <property type="entry name" value="PROKAR_LIPOPROTEIN"/>
    <property type="match status" value="1"/>
</dbReference>
<accession>A0A2N9PD20</accession>
<proteinExistence type="predicted"/>
<dbReference type="Proteomes" id="UP000288951">
    <property type="component" value="Unassembled WGS sequence"/>
</dbReference>
<feature type="domain" description="Putative auto-transporter adhesin head GIN" evidence="1">
    <location>
        <begin position="49"/>
        <end position="229"/>
    </location>
</feature>
<dbReference type="Proteomes" id="UP000238180">
    <property type="component" value="Unassembled WGS sequence"/>
</dbReference>
<keyword evidence="5" id="KW-1185">Reference proteome</keyword>
<dbReference type="RefSeq" id="WP_105196759.1">
    <property type="nucleotide sequence ID" value="NZ_OLKH01000121.1"/>
</dbReference>
<evidence type="ECO:0000259" key="1">
    <source>
        <dbReference type="Pfam" id="PF10988"/>
    </source>
</evidence>
<protein>
    <submittedName>
        <fullName evidence="2">DUF2807 domain-containing protein</fullName>
    </submittedName>
</protein>
<organism evidence="3 4">
    <name type="scientific">Flavobacterium columnare</name>
    <dbReference type="NCBI Taxonomy" id="996"/>
    <lineage>
        <taxon>Bacteria</taxon>
        <taxon>Pseudomonadati</taxon>
        <taxon>Bacteroidota</taxon>
        <taxon>Flavobacteriia</taxon>
        <taxon>Flavobacteriales</taxon>
        <taxon>Flavobacteriaceae</taxon>
        <taxon>Flavobacterium</taxon>
    </lineage>
</organism>
<dbReference type="InterPro" id="IPR021255">
    <property type="entry name" value="DUF2807"/>
</dbReference>
<evidence type="ECO:0000313" key="5">
    <source>
        <dbReference type="Proteomes" id="UP000288951"/>
    </source>
</evidence>
<dbReference type="Pfam" id="PF10988">
    <property type="entry name" value="DUF2807"/>
    <property type="match status" value="1"/>
</dbReference>
<evidence type="ECO:0000313" key="3">
    <source>
        <dbReference type="EMBL" id="SPE78240.1"/>
    </source>
</evidence>
<dbReference type="EMBL" id="RQSM01000001">
    <property type="protein sequence ID" value="RVU92062.1"/>
    <property type="molecule type" value="Genomic_DNA"/>
</dbReference>
<reference evidence="2" key="2">
    <citation type="submission" date="2018-12" db="EMBL/GenBank/DDBJ databases">
        <title>Draft genome sequence of Flaovobacterium columnare ARS1 isolated from channel catfish in Alabama.</title>
        <authorList>
            <person name="Cai W."/>
            <person name="Arias C."/>
        </authorList>
    </citation>
    <scope>NUCLEOTIDE SEQUENCE [LARGE SCALE GENOMIC DNA]</scope>
    <source>
        <strain evidence="2">ARS1</strain>
    </source>
</reference>
<reference evidence="3" key="1">
    <citation type="submission" date="2018-02" db="EMBL/GenBank/DDBJ databases">
        <authorList>
            <person name="Cohen D.B."/>
            <person name="Kent A.D."/>
        </authorList>
    </citation>
    <scope>NUCLEOTIDE SEQUENCE [LARGE SCALE GENOMIC DNA]</scope>
    <source>
        <strain evidence="3">CIP109753</strain>
    </source>
</reference>
<dbReference type="Gene3D" id="2.160.20.120">
    <property type="match status" value="1"/>
</dbReference>
<dbReference type="EMBL" id="OLKH01000121">
    <property type="protein sequence ID" value="SPE78240.1"/>
    <property type="molecule type" value="Genomic_DNA"/>
</dbReference>
<evidence type="ECO:0000313" key="2">
    <source>
        <dbReference type="EMBL" id="RVU92062.1"/>
    </source>
</evidence>
<dbReference type="OrthoDB" id="1422484at2"/>
<dbReference type="AlphaFoldDB" id="A0A2N9PD20"/>
<name>A0A2N9PD20_9FLAO</name>
<gene>
    <name evidence="2" type="ORF">EH230_00735</name>
    <name evidence="3" type="ORF">FLACOL_02255</name>
</gene>
<sequence length="245" mass="26406">MIKFMVHLAKIIVTTIIAFSFGSCNLNINKESAKGNGKVLTKERELTGFSKISIANDLECEITQGSNFKVVVVADENLHEDILTEVKDNTLEISSQNGNYTHVKSKKIYITLPIIEQLEASGSSQLKTKGILKSNDIKLIANSSANLEVSIESEKITIDASSSSDIVISGKAIKLIIEASSSCNVDAHNLLANDIFANSSSSSEIKIHPLVSLHADASSSSSIYYSGTPKIKKITNSSEATIEEQ</sequence>
<evidence type="ECO:0000313" key="4">
    <source>
        <dbReference type="Proteomes" id="UP000238180"/>
    </source>
</evidence>